<evidence type="ECO:0000259" key="6">
    <source>
        <dbReference type="PROSITE" id="PS51387"/>
    </source>
</evidence>
<dbReference type="PANTHER" id="PTHR42973:SF22">
    <property type="entry name" value="FAD-BINDING PCMH-TYPE DOMAIN-CONTAINING PROTEIN-RELATED"/>
    <property type="match status" value="1"/>
</dbReference>
<keyword evidence="5" id="KW-0732">Signal</keyword>
<dbReference type="InterPro" id="IPR016166">
    <property type="entry name" value="FAD-bd_PCMH"/>
</dbReference>
<evidence type="ECO:0000256" key="4">
    <source>
        <dbReference type="ARBA" id="ARBA00023002"/>
    </source>
</evidence>
<keyword evidence="2" id="KW-0285">Flavoprotein</keyword>
<keyword evidence="8" id="KW-1185">Reference proteome</keyword>
<keyword evidence="3" id="KW-0274">FAD</keyword>
<evidence type="ECO:0000256" key="5">
    <source>
        <dbReference type="SAM" id="SignalP"/>
    </source>
</evidence>
<dbReference type="Pfam" id="PF01565">
    <property type="entry name" value="FAD_binding_4"/>
    <property type="match status" value="1"/>
</dbReference>
<name>A0A8H6C9X7_9LECA</name>
<dbReference type="RefSeq" id="XP_037148716.1">
    <property type="nucleotide sequence ID" value="XM_037296018.1"/>
</dbReference>
<feature type="chain" id="PRO_5034339908" description="FAD-binding PCMH-type domain-containing protein" evidence="5">
    <location>
        <begin position="23"/>
        <end position="520"/>
    </location>
</feature>
<evidence type="ECO:0000313" key="8">
    <source>
        <dbReference type="Proteomes" id="UP000593566"/>
    </source>
</evidence>
<dbReference type="InterPro" id="IPR006094">
    <property type="entry name" value="Oxid_FAD_bind_N"/>
</dbReference>
<dbReference type="InterPro" id="IPR016169">
    <property type="entry name" value="FAD-bd_PCMH_sub2"/>
</dbReference>
<accession>A0A8H6C9X7</accession>
<dbReference type="PANTHER" id="PTHR42973">
    <property type="entry name" value="BINDING OXIDOREDUCTASE, PUTATIVE (AFU_ORTHOLOGUE AFUA_1G17690)-RELATED"/>
    <property type="match status" value="1"/>
</dbReference>
<dbReference type="GeneID" id="59333512"/>
<feature type="signal peptide" evidence="5">
    <location>
        <begin position="1"/>
        <end position="22"/>
    </location>
</feature>
<comment type="similarity">
    <text evidence="1">Belongs to the oxygen-dependent FAD-linked oxidoreductase family.</text>
</comment>
<evidence type="ECO:0000256" key="1">
    <source>
        <dbReference type="ARBA" id="ARBA00005466"/>
    </source>
</evidence>
<dbReference type="InterPro" id="IPR036318">
    <property type="entry name" value="FAD-bd_PCMH-like_sf"/>
</dbReference>
<dbReference type="Proteomes" id="UP000593566">
    <property type="component" value="Unassembled WGS sequence"/>
</dbReference>
<dbReference type="GO" id="GO:0016491">
    <property type="term" value="F:oxidoreductase activity"/>
    <property type="evidence" value="ECO:0007669"/>
    <property type="project" value="UniProtKB-KW"/>
</dbReference>
<gene>
    <name evidence="7" type="ORF">HO133_005106</name>
</gene>
<evidence type="ECO:0000256" key="3">
    <source>
        <dbReference type="ARBA" id="ARBA00022827"/>
    </source>
</evidence>
<proteinExistence type="inferred from homology"/>
<dbReference type="GO" id="GO:0071949">
    <property type="term" value="F:FAD binding"/>
    <property type="evidence" value="ECO:0007669"/>
    <property type="project" value="InterPro"/>
</dbReference>
<sequence length="520" mass="55708">MGILPSILSAAAACAFFNPSFGVSASTTPDAATVSAVLKEHPTCCNALAFLLPGKVSTAGGAPYKSSLASYWSLQEQAVSPACVVTAENPTDVSAAVFVLDIASKLTHVEGCKFAVKSGGHTPFAGSASIQGGVNIDLTKLNQIIVSRDRTSVSIGPGNRWEAVYLELDARNLSTSGGRASTVGVGGLTLGGGFSFFSPRYGLVCDNVINFQVVLASGRIVNANLTSYPDLFAALKGGSSNFGIVTSFDLKVFKQGKFWGGFVGQDISTRFLQFQYFEDFAKNSTYDPYSALINSYSYTASEGWIIASDYEYTKPVAYPEAFKNFTDLPQTFNTMRISNLTDFTIEIDARNPSGSREIFVTATFKNNATMMEKFFDLANQTVQGISDATNLTFSLSFQPLPQLVIGYGPANGGNSLGLGPEDGDIVNVLLTIQWAEEADDARINNAAQSLFSQAEAASKTMGTYNPYLYLNYAAYFQNPIAGYGNASQAKLERVSKKYDPGQLFQKQLPGGFKLQQKGQD</sequence>
<keyword evidence="4" id="KW-0560">Oxidoreductase</keyword>
<dbReference type="InterPro" id="IPR050416">
    <property type="entry name" value="FAD-linked_Oxidoreductase"/>
</dbReference>
<organism evidence="7 8">
    <name type="scientific">Letharia lupina</name>
    <dbReference type="NCBI Taxonomy" id="560253"/>
    <lineage>
        <taxon>Eukaryota</taxon>
        <taxon>Fungi</taxon>
        <taxon>Dikarya</taxon>
        <taxon>Ascomycota</taxon>
        <taxon>Pezizomycotina</taxon>
        <taxon>Lecanoromycetes</taxon>
        <taxon>OSLEUM clade</taxon>
        <taxon>Lecanoromycetidae</taxon>
        <taxon>Lecanorales</taxon>
        <taxon>Lecanorineae</taxon>
        <taxon>Parmeliaceae</taxon>
        <taxon>Letharia</taxon>
    </lineage>
</organism>
<dbReference type="PROSITE" id="PS51387">
    <property type="entry name" value="FAD_PCMH"/>
    <property type="match status" value="1"/>
</dbReference>
<dbReference type="Gene3D" id="3.30.465.10">
    <property type="match status" value="1"/>
</dbReference>
<evidence type="ECO:0000256" key="2">
    <source>
        <dbReference type="ARBA" id="ARBA00022630"/>
    </source>
</evidence>
<feature type="domain" description="FAD-binding PCMH-type" evidence="6">
    <location>
        <begin position="77"/>
        <end position="255"/>
    </location>
</feature>
<reference evidence="7 8" key="1">
    <citation type="journal article" date="2020" name="Genomics">
        <title>Complete, high-quality genomes from long-read metagenomic sequencing of two wolf lichen thalli reveals enigmatic genome architecture.</title>
        <authorList>
            <person name="McKenzie S.K."/>
            <person name="Walston R.F."/>
            <person name="Allen J.L."/>
        </authorList>
    </citation>
    <scope>NUCLEOTIDE SEQUENCE [LARGE SCALE GENOMIC DNA]</scope>
    <source>
        <strain evidence="7">WasteWater1</strain>
    </source>
</reference>
<protein>
    <recommendedName>
        <fullName evidence="6">FAD-binding PCMH-type domain-containing protein</fullName>
    </recommendedName>
</protein>
<dbReference type="SUPFAM" id="SSF56176">
    <property type="entry name" value="FAD-binding/transporter-associated domain-like"/>
    <property type="match status" value="1"/>
</dbReference>
<dbReference type="AlphaFoldDB" id="A0A8H6C9X7"/>
<dbReference type="EMBL" id="JACCJB010000020">
    <property type="protein sequence ID" value="KAF6219281.1"/>
    <property type="molecule type" value="Genomic_DNA"/>
</dbReference>
<comment type="caution">
    <text evidence="7">The sequence shown here is derived from an EMBL/GenBank/DDBJ whole genome shotgun (WGS) entry which is preliminary data.</text>
</comment>
<evidence type="ECO:0000313" key="7">
    <source>
        <dbReference type="EMBL" id="KAF6219281.1"/>
    </source>
</evidence>